<dbReference type="Proteomes" id="UP000617340">
    <property type="component" value="Unassembled WGS sequence"/>
</dbReference>
<evidence type="ECO:0000256" key="1">
    <source>
        <dbReference type="SAM" id="MobiDB-lite"/>
    </source>
</evidence>
<accession>A0A834KAV5</accession>
<evidence type="ECO:0000313" key="3">
    <source>
        <dbReference type="Proteomes" id="UP000617340"/>
    </source>
</evidence>
<organism evidence="2 3">
    <name type="scientific">Vespula germanica</name>
    <name type="common">German yellow jacket</name>
    <name type="synonym">Paravespula germanica</name>
    <dbReference type="NCBI Taxonomy" id="30212"/>
    <lineage>
        <taxon>Eukaryota</taxon>
        <taxon>Metazoa</taxon>
        <taxon>Ecdysozoa</taxon>
        <taxon>Arthropoda</taxon>
        <taxon>Hexapoda</taxon>
        <taxon>Insecta</taxon>
        <taxon>Pterygota</taxon>
        <taxon>Neoptera</taxon>
        <taxon>Endopterygota</taxon>
        <taxon>Hymenoptera</taxon>
        <taxon>Apocrita</taxon>
        <taxon>Aculeata</taxon>
        <taxon>Vespoidea</taxon>
        <taxon>Vespidae</taxon>
        <taxon>Vespinae</taxon>
        <taxon>Vespula</taxon>
    </lineage>
</organism>
<keyword evidence="3" id="KW-1185">Reference proteome</keyword>
<dbReference type="EMBL" id="JACSDZ010000005">
    <property type="protein sequence ID" value="KAF7403273.1"/>
    <property type="molecule type" value="Genomic_DNA"/>
</dbReference>
<gene>
    <name evidence="2" type="ORF">HZH68_006067</name>
</gene>
<dbReference type="AlphaFoldDB" id="A0A834KAV5"/>
<reference evidence="2" key="1">
    <citation type="journal article" date="2020" name="G3 (Bethesda)">
        <title>High-Quality Assemblies for Three Invasive Social Wasps from the &lt;i&gt;Vespula&lt;/i&gt; Genus.</title>
        <authorList>
            <person name="Harrop T.W.R."/>
            <person name="Guhlin J."/>
            <person name="McLaughlin G.M."/>
            <person name="Permina E."/>
            <person name="Stockwell P."/>
            <person name="Gilligan J."/>
            <person name="Le Lec M.F."/>
            <person name="Gruber M.A.M."/>
            <person name="Quinn O."/>
            <person name="Lovegrove M."/>
            <person name="Duncan E.J."/>
            <person name="Remnant E.J."/>
            <person name="Van Eeckhoven J."/>
            <person name="Graham B."/>
            <person name="Knapp R.A."/>
            <person name="Langford K.W."/>
            <person name="Kronenberg Z."/>
            <person name="Press M.O."/>
            <person name="Eacker S.M."/>
            <person name="Wilson-Rankin E.E."/>
            <person name="Purcell J."/>
            <person name="Lester P.J."/>
            <person name="Dearden P.K."/>
        </authorList>
    </citation>
    <scope>NUCLEOTIDE SEQUENCE</scope>
    <source>
        <strain evidence="2">Linc-1</strain>
    </source>
</reference>
<proteinExistence type="predicted"/>
<comment type="caution">
    <text evidence="2">The sequence shown here is derived from an EMBL/GenBank/DDBJ whole genome shotgun (WGS) entry which is preliminary data.</text>
</comment>
<feature type="compositionally biased region" description="Basic and acidic residues" evidence="1">
    <location>
        <begin position="17"/>
        <end position="31"/>
    </location>
</feature>
<feature type="region of interest" description="Disordered" evidence="1">
    <location>
        <begin position="17"/>
        <end position="39"/>
    </location>
</feature>
<name>A0A834KAV5_VESGE</name>
<protein>
    <submittedName>
        <fullName evidence="2">Uncharacterized protein</fullName>
    </submittedName>
</protein>
<sequence length="102" mass="12073">MVNWNFRMGVIRTNLSGDKKDRREDVRKKNNGDQSCIEQGKSKENWQELAVFNRIKDKKVLTTDLETSGTKMKIIKLHIKAKWLVQQQKYTGFYENLILNKN</sequence>
<evidence type="ECO:0000313" key="2">
    <source>
        <dbReference type="EMBL" id="KAF7403273.1"/>
    </source>
</evidence>